<feature type="transmembrane region" description="Helical" evidence="1">
    <location>
        <begin position="113"/>
        <end position="146"/>
    </location>
</feature>
<sequence>MDLERNRKANPALILLSTLFLTGLLTLLYSWHGDPSNGESFGVLAELRSLSEDGKFFSFQEPLPFLLLYVWKSILGLNYIPAYLSFGAFFLSLGIHLCAYVMERESWKLNHYLFCYLAAINPFSYSVPLHMLGELVSFSFLLVLFLSFRMETVIDLLILVLFTILGFFSHFTFFTIGFTIFVIKAGTVGIREKKKQQSVFFKRRNLPKLFLFGYLSLFVLAIILLGNLNFYGAHSFSFMGESVWKYLLGFGSFILILFIGIFLLRSEKELNTIAASIGIFALIAVSGYFTIKPIVGLDKVKLGALGKDLVSLRGRAIVNQDERIYVSPETASYLYFTSKQKLDFSNHQEIRDKDYILLSEVWAVDRKLLQREIKTKNHIYLFLSGERILINGFLWKRIQADPSLKTLKTRSIEARSELSDQKGYDSLKAYLISILASSKAPEV</sequence>
<name>A0A4R9JZP8_9LEPT</name>
<gene>
    <name evidence="2" type="ORF">EHQ64_17660</name>
</gene>
<proteinExistence type="predicted"/>
<keyword evidence="1" id="KW-0812">Transmembrane</keyword>
<keyword evidence="3" id="KW-1185">Reference proteome</keyword>
<dbReference type="Proteomes" id="UP000297762">
    <property type="component" value="Unassembled WGS sequence"/>
</dbReference>
<organism evidence="2 3">
    <name type="scientific">Leptospira sarikeiensis</name>
    <dbReference type="NCBI Taxonomy" id="2484943"/>
    <lineage>
        <taxon>Bacteria</taxon>
        <taxon>Pseudomonadati</taxon>
        <taxon>Spirochaetota</taxon>
        <taxon>Spirochaetia</taxon>
        <taxon>Leptospirales</taxon>
        <taxon>Leptospiraceae</taxon>
        <taxon>Leptospira</taxon>
    </lineage>
</organism>
<reference evidence="2" key="1">
    <citation type="journal article" date="2019" name="PLoS Negl. Trop. Dis.">
        <title>Revisiting the worldwide diversity of Leptospira species in the environment.</title>
        <authorList>
            <person name="Vincent A.T."/>
            <person name="Schiettekatte O."/>
            <person name="Bourhy P."/>
            <person name="Veyrier F.J."/>
            <person name="Picardeau M."/>
        </authorList>
    </citation>
    <scope>NUCLEOTIDE SEQUENCE [LARGE SCALE GENOMIC DNA]</scope>
    <source>
        <strain evidence="2">201702455</strain>
    </source>
</reference>
<feature type="transmembrane region" description="Helical" evidence="1">
    <location>
        <begin position="80"/>
        <end position="101"/>
    </location>
</feature>
<feature type="transmembrane region" description="Helical" evidence="1">
    <location>
        <begin position="209"/>
        <end position="231"/>
    </location>
</feature>
<evidence type="ECO:0000313" key="3">
    <source>
        <dbReference type="Proteomes" id="UP000297762"/>
    </source>
</evidence>
<evidence type="ECO:0000256" key="1">
    <source>
        <dbReference type="SAM" id="Phobius"/>
    </source>
</evidence>
<dbReference type="AlphaFoldDB" id="A0A4R9JZP8"/>
<dbReference type="OrthoDB" id="345548at2"/>
<evidence type="ECO:0000313" key="2">
    <source>
        <dbReference type="EMBL" id="TGL58869.1"/>
    </source>
</evidence>
<dbReference type="RefSeq" id="WP_135651115.1">
    <property type="nucleotide sequence ID" value="NZ_RQGF01000035.1"/>
</dbReference>
<accession>A0A4R9JZP8</accession>
<protein>
    <submittedName>
        <fullName evidence="2">Uncharacterized protein</fullName>
    </submittedName>
</protein>
<feature type="transmembrane region" description="Helical" evidence="1">
    <location>
        <begin position="243"/>
        <end position="264"/>
    </location>
</feature>
<keyword evidence="1" id="KW-0472">Membrane</keyword>
<feature type="transmembrane region" description="Helical" evidence="1">
    <location>
        <begin position="158"/>
        <end position="188"/>
    </location>
</feature>
<feature type="transmembrane region" description="Helical" evidence="1">
    <location>
        <begin position="12"/>
        <end position="31"/>
    </location>
</feature>
<keyword evidence="1" id="KW-1133">Transmembrane helix</keyword>
<dbReference type="EMBL" id="RQGF01000035">
    <property type="protein sequence ID" value="TGL58869.1"/>
    <property type="molecule type" value="Genomic_DNA"/>
</dbReference>
<feature type="transmembrane region" description="Helical" evidence="1">
    <location>
        <begin position="271"/>
        <end position="291"/>
    </location>
</feature>
<comment type="caution">
    <text evidence="2">The sequence shown here is derived from an EMBL/GenBank/DDBJ whole genome shotgun (WGS) entry which is preliminary data.</text>
</comment>